<proteinExistence type="inferred from homology"/>
<feature type="binding site" evidence="9">
    <location>
        <position position="94"/>
    </location>
    <ligand>
        <name>Mg(2+)</name>
        <dbReference type="ChEBI" id="CHEBI:18420"/>
        <label>1</label>
    </ligand>
</feature>
<gene>
    <name evidence="9" type="primary">trpD</name>
    <name evidence="12" type="ORF">BWR60_21995</name>
</gene>
<dbReference type="GO" id="GO:0000287">
    <property type="term" value="F:magnesium ion binding"/>
    <property type="evidence" value="ECO:0007669"/>
    <property type="project" value="UniProtKB-UniRule"/>
</dbReference>
<comment type="subunit">
    <text evidence="9">Homodimer.</text>
</comment>
<evidence type="ECO:0000256" key="4">
    <source>
        <dbReference type="ARBA" id="ARBA00022679"/>
    </source>
</evidence>
<feature type="binding site" evidence="9">
    <location>
        <position position="82"/>
    </location>
    <ligand>
        <name>5-phospho-alpha-D-ribose 1-diphosphate</name>
        <dbReference type="ChEBI" id="CHEBI:58017"/>
    </ligand>
</feature>
<name>A0A211ZI22_9PROT</name>
<evidence type="ECO:0000256" key="7">
    <source>
        <dbReference type="ARBA" id="ARBA00052328"/>
    </source>
</evidence>
<comment type="cofactor">
    <cofactor evidence="9">
        <name>Mg(2+)</name>
        <dbReference type="ChEBI" id="CHEBI:18420"/>
    </cofactor>
    <text evidence="9">Binds 2 magnesium ions per monomer.</text>
</comment>
<dbReference type="OrthoDB" id="9806430at2"/>
<dbReference type="InterPro" id="IPR000312">
    <property type="entry name" value="Glycosyl_Trfase_fam3"/>
</dbReference>
<dbReference type="GO" id="GO:0005829">
    <property type="term" value="C:cytosol"/>
    <property type="evidence" value="ECO:0007669"/>
    <property type="project" value="TreeGrafter"/>
</dbReference>
<keyword evidence="2 9" id="KW-0028">Amino-acid biosynthesis</keyword>
<dbReference type="EC" id="2.4.2.18" evidence="9"/>
<keyword evidence="6 9" id="KW-0057">Aromatic amino acid biosynthesis</keyword>
<dbReference type="SUPFAM" id="SSF47648">
    <property type="entry name" value="Nucleoside phosphorylase/phosphoribosyltransferase N-terminal domain"/>
    <property type="match status" value="1"/>
</dbReference>
<dbReference type="Gene3D" id="1.20.970.10">
    <property type="entry name" value="Transferase, Pyrimidine Nucleoside Phosphorylase, Chain C"/>
    <property type="match status" value="1"/>
</dbReference>
<keyword evidence="5 9" id="KW-0822">Tryptophan biosynthesis</keyword>
<evidence type="ECO:0000256" key="1">
    <source>
        <dbReference type="ARBA" id="ARBA00004907"/>
    </source>
</evidence>
<evidence type="ECO:0000313" key="13">
    <source>
        <dbReference type="Proteomes" id="UP000196655"/>
    </source>
</evidence>
<dbReference type="UniPathway" id="UPA00035">
    <property type="reaction ID" value="UER00041"/>
</dbReference>
<dbReference type="Pfam" id="PF00591">
    <property type="entry name" value="Glycos_transf_3"/>
    <property type="match status" value="1"/>
</dbReference>
<feature type="domain" description="Glycosyl transferase family 3" evidence="10">
    <location>
        <begin position="77"/>
        <end position="325"/>
    </location>
</feature>
<dbReference type="EMBL" id="NHON01000046">
    <property type="protein sequence ID" value="OWJ64938.1"/>
    <property type="molecule type" value="Genomic_DNA"/>
</dbReference>
<evidence type="ECO:0000256" key="5">
    <source>
        <dbReference type="ARBA" id="ARBA00022822"/>
    </source>
</evidence>
<dbReference type="InterPro" id="IPR017459">
    <property type="entry name" value="Glycosyl_Trfase_fam3_N_dom"/>
</dbReference>
<feature type="binding site" evidence="9">
    <location>
        <begin position="92"/>
        <end position="95"/>
    </location>
    <ligand>
        <name>5-phospho-alpha-D-ribose 1-diphosphate</name>
        <dbReference type="ChEBI" id="CHEBI:58017"/>
    </ligand>
</feature>
<feature type="binding site" evidence="9">
    <location>
        <position position="90"/>
    </location>
    <ligand>
        <name>5-phospho-alpha-D-ribose 1-diphosphate</name>
        <dbReference type="ChEBI" id="CHEBI:58017"/>
    </ligand>
</feature>
<comment type="similarity">
    <text evidence="8">In the C-terminal section; belongs to the anthranilate phosphoribosyltransferase family.</text>
</comment>
<dbReference type="FunFam" id="3.40.1030.10:FF:000002">
    <property type="entry name" value="Anthranilate phosphoribosyltransferase"/>
    <property type="match status" value="1"/>
</dbReference>
<evidence type="ECO:0000313" key="12">
    <source>
        <dbReference type="EMBL" id="OWJ64938.1"/>
    </source>
</evidence>
<dbReference type="PANTHER" id="PTHR43285:SF2">
    <property type="entry name" value="ANTHRANILATE PHOSPHORIBOSYLTRANSFERASE"/>
    <property type="match status" value="1"/>
</dbReference>
<evidence type="ECO:0000259" key="11">
    <source>
        <dbReference type="Pfam" id="PF02885"/>
    </source>
</evidence>
<feature type="binding site" evidence="9">
    <location>
        <position position="82"/>
    </location>
    <ligand>
        <name>anthranilate</name>
        <dbReference type="ChEBI" id="CHEBI:16567"/>
        <label>1</label>
    </ligand>
</feature>
<feature type="binding site" evidence="9">
    <location>
        <position position="227"/>
    </location>
    <ligand>
        <name>Mg(2+)</name>
        <dbReference type="ChEBI" id="CHEBI:18420"/>
        <label>2</label>
    </ligand>
</feature>
<evidence type="ECO:0000259" key="10">
    <source>
        <dbReference type="Pfam" id="PF00591"/>
    </source>
</evidence>
<dbReference type="Proteomes" id="UP000196655">
    <property type="component" value="Unassembled WGS sequence"/>
</dbReference>
<feature type="binding site" evidence="9">
    <location>
        <begin position="85"/>
        <end position="86"/>
    </location>
    <ligand>
        <name>5-phospho-alpha-D-ribose 1-diphosphate</name>
        <dbReference type="ChEBI" id="CHEBI:58017"/>
    </ligand>
</feature>
<feature type="binding site" evidence="9">
    <location>
        <position position="122"/>
    </location>
    <ligand>
        <name>5-phospho-alpha-D-ribose 1-diphosphate</name>
        <dbReference type="ChEBI" id="CHEBI:58017"/>
    </ligand>
</feature>
<keyword evidence="3 9" id="KW-0328">Glycosyltransferase</keyword>
<dbReference type="GO" id="GO:0004048">
    <property type="term" value="F:anthranilate phosphoribosyltransferase activity"/>
    <property type="evidence" value="ECO:0007669"/>
    <property type="project" value="UniProtKB-UniRule"/>
</dbReference>
<dbReference type="Pfam" id="PF02885">
    <property type="entry name" value="Glycos_trans_3N"/>
    <property type="match status" value="1"/>
</dbReference>
<evidence type="ECO:0000256" key="6">
    <source>
        <dbReference type="ARBA" id="ARBA00023141"/>
    </source>
</evidence>
<accession>A0A211ZI22</accession>
<feature type="binding site" evidence="9">
    <location>
        <begin position="110"/>
        <end position="118"/>
    </location>
    <ligand>
        <name>5-phospho-alpha-D-ribose 1-diphosphate</name>
        <dbReference type="ChEBI" id="CHEBI:58017"/>
    </ligand>
</feature>
<dbReference type="InterPro" id="IPR036320">
    <property type="entry name" value="Glycosyl_Trfase_fam3_N_dom_sf"/>
</dbReference>
<keyword evidence="9" id="KW-0460">Magnesium</keyword>
<comment type="similarity">
    <text evidence="9">Belongs to the anthranilate phosphoribosyltransferase family.</text>
</comment>
<evidence type="ECO:0000256" key="8">
    <source>
        <dbReference type="ARBA" id="ARBA00061188"/>
    </source>
</evidence>
<evidence type="ECO:0000256" key="2">
    <source>
        <dbReference type="ARBA" id="ARBA00022605"/>
    </source>
</evidence>
<comment type="pathway">
    <text evidence="1 9">Amino-acid biosynthesis; L-tryptophan biosynthesis; L-tryptophan from chorismate: step 2/5.</text>
</comment>
<comment type="caution">
    <text evidence="12">The sequence shown here is derived from an EMBL/GenBank/DDBJ whole genome shotgun (WGS) entry which is preliminary data.</text>
</comment>
<feature type="binding site" evidence="9">
    <location>
        <position position="168"/>
    </location>
    <ligand>
        <name>anthranilate</name>
        <dbReference type="ChEBI" id="CHEBI:16567"/>
        <label>2</label>
    </ligand>
</feature>
<keyword evidence="9" id="KW-0479">Metal-binding</keyword>
<organism evidence="12 13">
    <name type="scientific">Inquilinus limosus</name>
    <dbReference type="NCBI Taxonomy" id="171674"/>
    <lineage>
        <taxon>Bacteria</taxon>
        <taxon>Pseudomonadati</taxon>
        <taxon>Pseudomonadota</taxon>
        <taxon>Alphaproteobacteria</taxon>
        <taxon>Rhodospirillales</taxon>
        <taxon>Rhodospirillaceae</taxon>
        <taxon>Inquilinus</taxon>
    </lineage>
</organism>
<dbReference type="SUPFAM" id="SSF52418">
    <property type="entry name" value="Nucleoside phosphorylase/phosphoribosyltransferase catalytic domain"/>
    <property type="match status" value="1"/>
</dbReference>
<dbReference type="Gene3D" id="3.40.1030.10">
    <property type="entry name" value="Nucleoside phosphorylase/phosphoribosyltransferase catalytic domain"/>
    <property type="match status" value="1"/>
</dbReference>
<evidence type="ECO:0000256" key="9">
    <source>
        <dbReference type="HAMAP-Rule" id="MF_00211"/>
    </source>
</evidence>
<dbReference type="AlphaFoldDB" id="A0A211ZI22"/>
<feature type="binding site" evidence="9">
    <location>
        <position position="228"/>
    </location>
    <ligand>
        <name>Mg(2+)</name>
        <dbReference type="ChEBI" id="CHEBI:18420"/>
        <label>1</label>
    </ligand>
</feature>
<dbReference type="HAMAP" id="MF_00211">
    <property type="entry name" value="TrpD"/>
    <property type="match status" value="1"/>
</dbReference>
<sequence>MTTEMRPFIAKAALGTPLDAADARAAFEIIMSGEATPAQIGGFLMALRVRGETPEEIAAAARVMRDKAVTIDAPAGAIDCCGTGGDNSGSFNVSTAVSFVLAGAGVPVAKHGNRAASSLTGAANVLAELGVNVEAPPEVMRDALWETQIGFLFAPLYHSAMRHVGPARQELGTRTIFNLLGPLANPAGVKRQLLGVFSEAWIEPVAHALGQLGSEAAWVVNGSDGLDEMTTTGPTAVAELRGGQVRRLTVTPEDAGLRRAVPEDLRGGDPATNAAALRAVLGGTHGAYRDIVLLNAAACFIIADRVATLPDGAALAARTIDDGSAARVLERLARITSQGPARDAS</sequence>
<dbReference type="GO" id="GO:0000162">
    <property type="term" value="P:L-tryptophan biosynthetic process"/>
    <property type="evidence" value="ECO:0007669"/>
    <property type="project" value="UniProtKB-UniRule"/>
</dbReference>
<feature type="binding site" evidence="9">
    <location>
        <position position="228"/>
    </location>
    <ligand>
        <name>Mg(2+)</name>
        <dbReference type="ChEBI" id="CHEBI:18420"/>
        <label>2</label>
    </ligand>
</feature>
<dbReference type="InterPro" id="IPR005940">
    <property type="entry name" value="Anthranilate_Pribosyl_Tfrase"/>
</dbReference>
<reference evidence="13" key="1">
    <citation type="submission" date="2017-05" db="EMBL/GenBank/DDBJ databases">
        <authorList>
            <person name="Macchi M."/>
            <person name="Festa S."/>
            <person name="Coppotelli B.M."/>
            <person name="Morelli I.S."/>
        </authorList>
    </citation>
    <scope>NUCLEOTIDE SEQUENCE [LARGE SCALE GENOMIC DNA]</scope>
    <source>
        <strain evidence="13">I</strain>
    </source>
</reference>
<comment type="catalytic activity">
    <reaction evidence="7 9">
        <text>N-(5-phospho-beta-D-ribosyl)anthranilate + diphosphate = 5-phospho-alpha-D-ribose 1-diphosphate + anthranilate</text>
        <dbReference type="Rhea" id="RHEA:11768"/>
        <dbReference type="ChEBI" id="CHEBI:16567"/>
        <dbReference type="ChEBI" id="CHEBI:18277"/>
        <dbReference type="ChEBI" id="CHEBI:33019"/>
        <dbReference type="ChEBI" id="CHEBI:58017"/>
        <dbReference type="EC" id="2.4.2.18"/>
    </reaction>
</comment>
<comment type="function">
    <text evidence="9">Catalyzes the transfer of the phosphoribosyl group of 5-phosphorylribose-1-pyrophosphate (PRPP) to anthranilate to yield N-(5'-phosphoribosyl)-anthranilate (PRA).</text>
</comment>
<feature type="domain" description="Glycosyl transferase family 3 N-terminal" evidence="11">
    <location>
        <begin position="7"/>
        <end position="68"/>
    </location>
</feature>
<keyword evidence="13" id="KW-1185">Reference proteome</keyword>
<feature type="binding site" evidence="9">
    <location>
        <position position="113"/>
    </location>
    <ligand>
        <name>anthranilate</name>
        <dbReference type="ChEBI" id="CHEBI:16567"/>
        <label>1</label>
    </ligand>
</feature>
<evidence type="ECO:0000256" key="3">
    <source>
        <dbReference type="ARBA" id="ARBA00022676"/>
    </source>
</evidence>
<comment type="caution">
    <text evidence="9">Lacks conserved residue(s) required for the propagation of feature annotation.</text>
</comment>
<dbReference type="RefSeq" id="WP_088153168.1">
    <property type="nucleotide sequence ID" value="NZ_NHON01000046.1"/>
</dbReference>
<keyword evidence="4 9" id="KW-0808">Transferase</keyword>
<dbReference type="PANTHER" id="PTHR43285">
    <property type="entry name" value="ANTHRANILATE PHOSPHORIBOSYLTRANSFERASE"/>
    <property type="match status" value="1"/>
</dbReference>
<dbReference type="STRING" id="1122125.GCA_000423185_04188"/>
<dbReference type="InterPro" id="IPR035902">
    <property type="entry name" value="Nuc_phospho_transferase"/>
</dbReference>
<dbReference type="NCBIfam" id="TIGR01245">
    <property type="entry name" value="trpD"/>
    <property type="match status" value="1"/>
</dbReference>
<protein>
    <recommendedName>
        <fullName evidence="9">Anthranilate phosphoribosyltransferase</fullName>
        <ecNumber evidence="9">2.4.2.18</ecNumber>
    </recommendedName>
</protein>